<dbReference type="PANTHER" id="PTHR42923">
    <property type="entry name" value="PROTOPORPHYRINOGEN OXIDASE"/>
    <property type="match status" value="1"/>
</dbReference>
<reference evidence="3 4" key="1">
    <citation type="submission" date="2024-07" db="EMBL/GenBank/DDBJ databases">
        <title>Section-level genome sequencing and comparative genomics of Aspergillus sections Usti and Cavernicolus.</title>
        <authorList>
            <consortium name="Lawrence Berkeley National Laboratory"/>
            <person name="Nybo J.L."/>
            <person name="Vesth T.C."/>
            <person name="Theobald S."/>
            <person name="Frisvad J.C."/>
            <person name="Larsen T.O."/>
            <person name="Kjaerboelling I."/>
            <person name="Rothschild-Mancinelli K."/>
            <person name="Lyhne E.K."/>
            <person name="Kogle M.E."/>
            <person name="Barry K."/>
            <person name="Clum A."/>
            <person name="Na H."/>
            <person name="Ledsgaard L."/>
            <person name="Lin J."/>
            <person name="Lipzen A."/>
            <person name="Kuo A."/>
            <person name="Riley R."/>
            <person name="Mondo S."/>
            <person name="Labutti K."/>
            <person name="Haridas S."/>
            <person name="Pangalinan J."/>
            <person name="Salamov A.A."/>
            <person name="Simmons B.A."/>
            <person name="Magnuson J.K."/>
            <person name="Chen J."/>
            <person name="Drula E."/>
            <person name="Henrissat B."/>
            <person name="Wiebenga A."/>
            <person name="Lubbers R.J."/>
            <person name="Gomes A.C."/>
            <person name="Macurrencykelacurrency M.R."/>
            <person name="Stajich J."/>
            <person name="Grigoriev I.V."/>
            <person name="Mortensen U.H."/>
            <person name="De Vries R.P."/>
            <person name="Baker S.E."/>
            <person name="Andersen M.R."/>
        </authorList>
    </citation>
    <scope>NUCLEOTIDE SEQUENCE [LARGE SCALE GENOMIC DNA]</scope>
    <source>
        <strain evidence="3 4">CBS 449.75</strain>
    </source>
</reference>
<evidence type="ECO:0000256" key="1">
    <source>
        <dbReference type="SAM" id="SignalP"/>
    </source>
</evidence>
<dbReference type="EMBL" id="JBFXLQ010000065">
    <property type="protein sequence ID" value="KAL2862575.1"/>
    <property type="molecule type" value="Genomic_DNA"/>
</dbReference>
<dbReference type="SUPFAM" id="SSF51905">
    <property type="entry name" value="FAD/NAD(P)-binding domain"/>
    <property type="match status" value="1"/>
</dbReference>
<dbReference type="Gene3D" id="3.30.70.1990">
    <property type="match status" value="1"/>
</dbReference>
<evidence type="ECO:0000259" key="2">
    <source>
        <dbReference type="Pfam" id="PF01593"/>
    </source>
</evidence>
<dbReference type="Gene3D" id="3.50.50.60">
    <property type="entry name" value="FAD/NAD(P)-binding domain"/>
    <property type="match status" value="1"/>
</dbReference>
<feature type="chain" id="PRO_5046152010" description="Amine oxidase domain-containing protein" evidence="1">
    <location>
        <begin position="24"/>
        <end position="475"/>
    </location>
</feature>
<name>A0ABR4LDP8_9EURO</name>
<organism evidence="3 4">
    <name type="scientific">Aspergillus lucknowensis</name>
    <dbReference type="NCBI Taxonomy" id="176173"/>
    <lineage>
        <taxon>Eukaryota</taxon>
        <taxon>Fungi</taxon>
        <taxon>Dikarya</taxon>
        <taxon>Ascomycota</taxon>
        <taxon>Pezizomycotina</taxon>
        <taxon>Eurotiomycetes</taxon>
        <taxon>Eurotiomycetidae</taxon>
        <taxon>Eurotiales</taxon>
        <taxon>Aspergillaceae</taxon>
        <taxon>Aspergillus</taxon>
        <taxon>Aspergillus subgen. Nidulantes</taxon>
    </lineage>
</organism>
<dbReference type="Proteomes" id="UP001610432">
    <property type="component" value="Unassembled WGS sequence"/>
</dbReference>
<protein>
    <recommendedName>
        <fullName evidence="2">Amine oxidase domain-containing protein</fullName>
    </recommendedName>
</protein>
<accession>A0ABR4LDP8</accession>
<keyword evidence="1" id="KW-0732">Signal</keyword>
<sequence>MFFPVDPTRLVLVVSIWLGLAFSLPSFGPNLDDDTESTFGKEPSDAITRDVCVIGGGAAGTYAAIRLRELGRSVVLVEREEQLGGHTRTYYDPEGRPIDYGVWVYQNNTEASNFFAHFNIPLTGQDFSRISEGSQRIDLRTGQRVPPPSGNVTDAMMRYVQILLQYPYLSDGWDLPDPVPEDLVLSFREFIEKHDLGAAVETITLYVQGLGDILSYPMVYIMKYFSFGVALGVQSGFSTSASRANGELFQAARNELGDDVLLSATVAGMERSDSGARILVATPSGDVLIEADKLIIAIPPLLKQLENFDLNDQERELFGQFGNSYYYTTVLNLSGVPNEVQILNRGADTPYNIPVMPGTYVFYPSQIQTLFTGFFGGGSQNMTEDEVIQTIKDNALQLRNAGFDVADPEILAYGNHSPFNLFVPAEAIARGFYRNLYSLQGNRRTYYTGAAWHAHDSAALWKFTERLLNERVFVD</sequence>
<gene>
    <name evidence="3" type="ORF">BJX67DRAFT_391161</name>
</gene>
<dbReference type="RefSeq" id="XP_070881554.1">
    <property type="nucleotide sequence ID" value="XM_071034729.1"/>
</dbReference>
<dbReference type="InterPro" id="IPR002937">
    <property type="entry name" value="Amino_oxidase"/>
</dbReference>
<keyword evidence="4" id="KW-1185">Reference proteome</keyword>
<evidence type="ECO:0000313" key="3">
    <source>
        <dbReference type="EMBL" id="KAL2862575.1"/>
    </source>
</evidence>
<feature type="signal peptide" evidence="1">
    <location>
        <begin position="1"/>
        <end position="23"/>
    </location>
</feature>
<comment type="caution">
    <text evidence="3">The sequence shown here is derived from an EMBL/GenBank/DDBJ whole genome shotgun (WGS) entry which is preliminary data.</text>
</comment>
<feature type="domain" description="Amine oxidase" evidence="2">
    <location>
        <begin position="59"/>
        <end position="309"/>
    </location>
</feature>
<proteinExistence type="predicted"/>
<dbReference type="Gene3D" id="1.10.405.20">
    <property type="match status" value="1"/>
</dbReference>
<dbReference type="PANTHER" id="PTHR42923:SF26">
    <property type="entry name" value="FMN REDUCTASE LOT6, PUTATIVE (AFU_ORTHOLOGUE AFUA_7G06600)-RELATED"/>
    <property type="match status" value="1"/>
</dbReference>
<evidence type="ECO:0000313" key="4">
    <source>
        <dbReference type="Proteomes" id="UP001610432"/>
    </source>
</evidence>
<dbReference type="InterPro" id="IPR050464">
    <property type="entry name" value="Zeta_carotene_desat/Oxidored"/>
</dbReference>
<dbReference type="InterPro" id="IPR036188">
    <property type="entry name" value="FAD/NAD-bd_sf"/>
</dbReference>
<dbReference type="Pfam" id="PF01593">
    <property type="entry name" value="Amino_oxidase"/>
    <property type="match status" value="1"/>
</dbReference>
<dbReference type="GeneID" id="98149801"/>